<dbReference type="RefSeq" id="WP_169488074.1">
    <property type="nucleotide sequence ID" value="NZ_JABBGJ010000028.1"/>
</dbReference>
<dbReference type="InterPro" id="IPR039422">
    <property type="entry name" value="MarR/SlyA-like"/>
</dbReference>
<keyword evidence="3" id="KW-1185">Reference proteome</keyword>
<dbReference type="GO" id="GO:0003700">
    <property type="term" value="F:DNA-binding transcription factor activity"/>
    <property type="evidence" value="ECO:0007669"/>
    <property type="project" value="InterPro"/>
</dbReference>
<dbReference type="PANTHER" id="PTHR33164">
    <property type="entry name" value="TRANSCRIPTIONAL REGULATOR, MARR FAMILY"/>
    <property type="match status" value="1"/>
</dbReference>
<protein>
    <submittedName>
        <fullName evidence="2">Winged helix-turn-helix transcriptional regulator</fullName>
    </submittedName>
</protein>
<dbReference type="AlphaFoldDB" id="A0A848IM05"/>
<feature type="domain" description="HTH marR-type" evidence="1">
    <location>
        <begin position="23"/>
        <end position="155"/>
    </location>
</feature>
<dbReference type="Pfam" id="PF12802">
    <property type="entry name" value="MarR_2"/>
    <property type="match status" value="1"/>
</dbReference>
<dbReference type="GO" id="GO:0006950">
    <property type="term" value="P:response to stress"/>
    <property type="evidence" value="ECO:0007669"/>
    <property type="project" value="TreeGrafter"/>
</dbReference>
<dbReference type="PANTHER" id="PTHR33164:SF43">
    <property type="entry name" value="HTH-TYPE TRANSCRIPTIONAL REPRESSOR YETL"/>
    <property type="match status" value="1"/>
</dbReference>
<dbReference type="SMART" id="SM00347">
    <property type="entry name" value="HTH_MARR"/>
    <property type="match status" value="1"/>
</dbReference>
<sequence length="165" mass="17721">MPSPRHKDNVASPSRKKPVSDLEAHIGYWLRFVSNHVSHGFQAKVEAHGVTVSEWVLLREIYGSGPTSATALAACTGMSKGAVSKLLARIEAKALLERATVEEDRRNHVVALSAAGKKLVPELAQLADQNDEEFFGHLPASVKAAIVDAMKNVVAVHGLKSVPVE</sequence>
<evidence type="ECO:0000313" key="3">
    <source>
        <dbReference type="Proteomes" id="UP000544134"/>
    </source>
</evidence>
<organism evidence="2 3">
    <name type="scientific">Paraburkholderia polaris</name>
    <dbReference type="NCBI Taxonomy" id="2728848"/>
    <lineage>
        <taxon>Bacteria</taxon>
        <taxon>Pseudomonadati</taxon>
        <taxon>Pseudomonadota</taxon>
        <taxon>Betaproteobacteria</taxon>
        <taxon>Burkholderiales</taxon>
        <taxon>Burkholderiaceae</taxon>
        <taxon>Paraburkholderia</taxon>
    </lineage>
</organism>
<dbReference type="InterPro" id="IPR000835">
    <property type="entry name" value="HTH_MarR-typ"/>
</dbReference>
<reference evidence="2 3" key="1">
    <citation type="submission" date="2020-04" db="EMBL/GenBank/DDBJ databases">
        <title>Paraburkholderia sp. RP-4-7 isolated from soil.</title>
        <authorList>
            <person name="Dahal R.H."/>
        </authorList>
    </citation>
    <scope>NUCLEOTIDE SEQUENCE [LARGE SCALE GENOMIC DNA]</scope>
    <source>
        <strain evidence="2 3">RP-4-7</strain>
    </source>
</reference>
<evidence type="ECO:0000313" key="2">
    <source>
        <dbReference type="EMBL" id="NMM01229.1"/>
    </source>
</evidence>
<dbReference type="InterPro" id="IPR036388">
    <property type="entry name" value="WH-like_DNA-bd_sf"/>
</dbReference>
<proteinExistence type="predicted"/>
<name>A0A848IM05_9BURK</name>
<dbReference type="SUPFAM" id="SSF46785">
    <property type="entry name" value="Winged helix' DNA-binding domain"/>
    <property type="match status" value="1"/>
</dbReference>
<dbReference type="InterPro" id="IPR036390">
    <property type="entry name" value="WH_DNA-bd_sf"/>
</dbReference>
<dbReference type="PROSITE" id="PS50995">
    <property type="entry name" value="HTH_MARR_2"/>
    <property type="match status" value="1"/>
</dbReference>
<dbReference type="Gene3D" id="1.10.10.10">
    <property type="entry name" value="Winged helix-like DNA-binding domain superfamily/Winged helix DNA-binding domain"/>
    <property type="match status" value="1"/>
</dbReference>
<accession>A0A848IM05</accession>
<comment type="caution">
    <text evidence="2">The sequence shown here is derived from an EMBL/GenBank/DDBJ whole genome shotgun (WGS) entry which is preliminary data.</text>
</comment>
<dbReference type="EMBL" id="JABBGJ010000028">
    <property type="protein sequence ID" value="NMM01229.1"/>
    <property type="molecule type" value="Genomic_DNA"/>
</dbReference>
<dbReference type="Proteomes" id="UP000544134">
    <property type="component" value="Unassembled WGS sequence"/>
</dbReference>
<gene>
    <name evidence="2" type="ORF">HHL24_25220</name>
</gene>
<evidence type="ECO:0000259" key="1">
    <source>
        <dbReference type="PROSITE" id="PS50995"/>
    </source>
</evidence>